<keyword evidence="7" id="KW-1185">Reference proteome</keyword>
<reference evidence="7" key="1">
    <citation type="submission" date="2015-08" db="EMBL/GenBank/DDBJ databases">
        <title>Genome sequencing project for genomic taxonomy and phylogenomics of Bacillus-like bacteria.</title>
        <authorList>
            <person name="Liu B."/>
            <person name="Wang J."/>
            <person name="Zhu Y."/>
            <person name="Liu G."/>
            <person name="Chen Q."/>
            <person name="Chen Z."/>
            <person name="Lan J."/>
            <person name="Che J."/>
            <person name="Ge C."/>
            <person name="Shi H."/>
            <person name="Pan Z."/>
            <person name="Liu X."/>
        </authorList>
    </citation>
    <scope>NUCLEOTIDE SEQUENCE [LARGE SCALE GENOMIC DNA]</scope>
    <source>
        <strain evidence="7">FJAT-4402</strain>
    </source>
</reference>
<evidence type="ECO:0000313" key="7">
    <source>
        <dbReference type="Proteomes" id="UP000067625"/>
    </source>
</evidence>
<dbReference type="Gene3D" id="3.20.20.30">
    <property type="entry name" value="Luciferase-like domain"/>
    <property type="match status" value="1"/>
</dbReference>
<dbReference type="InterPro" id="IPR011251">
    <property type="entry name" value="Luciferase-like_dom"/>
</dbReference>
<keyword evidence="4 6" id="KW-0503">Monooxygenase</keyword>
<gene>
    <name evidence="6" type="ORF">AM592_00565</name>
</gene>
<dbReference type="RefSeq" id="WP_053601980.1">
    <property type="nucleotide sequence ID" value="NZ_CP012600.1"/>
</dbReference>
<dbReference type="PANTHER" id="PTHR42847">
    <property type="entry name" value="ALKANESULFONATE MONOOXYGENASE"/>
    <property type="match status" value="1"/>
</dbReference>
<accession>A0A0M5JI29</accession>
<dbReference type="PANTHER" id="PTHR42847:SF4">
    <property type="entry name" value="ALKANESULFONATE MONOOXYGENASE-RELATED"/>
    <property type="match status" value="1"/>
</dbReference>
<protein>
    <submittedName>
        <fullName evidence="6">Alkanesulfonate monooxygenase</fullName>
    </submittedName>
</protein>
<evidence type="ECO:0000259" key="5">
    <source>
        <dbReference type="Pfam" id="PF00296"/>
    </source>
</evidence>
<evidence type="ECO:0000256" key="2">
    <source>
        <dbReference type="ARBA" id="ARBA00022643"/>
    </source>
</evidence>
<dbReference type="AlphaFoldDB" id="A0A0M5JI29"/>
<evidence type="ECO:0000313" key="6">
    <source>
        <dbReference type="EMBL" id="ALC80257.1"/>
    </source>
</evidence>
<dbReference type="PATRIC" id="fig|1441095.3.peg.127"/>
<evidence type="ECO:0000256" key="1">
    <source>
        <dbReference type="ARBA" id="ARBA00022630"/>
    </source>
</evidence>
<dbReference type="CDD" id="cd01094">
    <property type="entry name" value="Alkanesulfonate_monoxygenase"/>
    <property type="match status" value="1"/>
</dbReference>
<keyword evidence="3" id="KW-0560">Oxidoreductase</keyword>
<dbReference type="InterPro" id="IPR036661">
    <property type="entry name" value="Luciferase-like_sf"/>
</dbReference>
<name>A0A0M5JI29_9BACI</name>
<keyword evidence="1" id="KW-0285">Flavoprotein</keyword>
<organism evidence="6 7">
    <name type="scientific">Bacillus gobiensis</name>
    <dbReference type="NCBI Taxonomy" id="1441095"/>
    <lineage>
        <taxon>Bacteria</taxon>
        <taxon>Bacillati</taxon>
        <taxon>Bacillota</taxon>
        <taxon>Bacilli</taxon>
        <taxon>Bacillales</taxon>
        <taxon>Bacillaceae</taxon>
        <taxon>Bacillus</taxon>
    </lineage>
</organism>
<dbReference type="InterPro" id="IPR050172">
    <property type="entry name" value="SsuD_RutA_monooxygenase"/>
</dbReference>
<keyword evidence="2" id="KW-0288">FMN</keyword>
<dbReference type="Pfam" id="PF00296">
    <property type="entry name" value="Bac_luciferase"/>
    <property type="match status" value="1"/>
</dbReference>
<feature type="domain" description="Luciferase-like" evidence="5">
    <location>
        <begin position="35"/>
        <end position="341"/>
    </location>
</feature>
<proteinExistence type="predicted"/>
<dbReference type="OrthoDB" id="9814695at2"/>
<evidence type="ECO:0000256" key="3">
    <source>
        <dbReference type="ARBA" id="ARBA00023002"/>
    </source>
</evidence>
<dbReference type="STRING" id="1441095.AM592_00565"/>
<sequence>MVEFITMAPTSGDGTYVGTSNTNAQRIDGWTASDESAERPPTLEYIRAVAQAAEKGGFSTLLLPTGGSCLDSLSVAANLTAYTENLNFLFAVRPGSTQPAVFAKQFATVDYWSGGRARVNIVTGGQPKELASDGDFLDHTSRYKRTKEYIQVLKRLFTEDGFDHEGEFFTLKNASLFPKPVQKPRPEIYFGGASEIGKQVAAEDSDVYMMWGETLENSRERINEMKKLAKEKDRQLSYSISFQVILGETEEEAWNNANRLVSKLSPELASKKSEQTKKEGDSTGVKRLHQLMEQGKENNFIIGPNLWAGLTQVISGNSIALVGTPDQVADRLIEYVNLGFDKVLLRGFPHLETIEQIGELVIPRVHSRLKEKALI</sequence>
<dbReference type="EMBL" id="CP012600">
    <property type="protein sequence ID" value="ALC80257.1"/>
    <property type="molecule type" value="Genomic_DNA"/>
</dbReference>
<dbReference type="GO" id="GO:0046306">
    <property type="term" value="P:alkanesulfonate catabolic process"/>
    <property type="evidence" value="ECO:0007669"/>
    <property type="project" value="TreeGrafter"/>
</dbReference>
<reference evidence="6 7" key="2">
    <citation type="journal article" date="2016" name="Int. J. Syst. Evol. Microbiol.">
        <title>Bacillus gobiensis sp. nov., isolated from a soil sample.</title>
        <authorList>
            <person name="Liu B."/>
            <person name="Liu G.H."/>
            <person name="Cetin S."/>
            <person name="Schumann P."/>
            <person name="Pan Z.Z."/>
            <person name="Chen Q.Q."/>
        </authorList>
    </citation>
    <scope>NUCLEOTIDE SEQUENCE [LARGE SCALE GENOMIC DNA]</scope>
    <source>
        <strain evidence="6 7">FJAT-4402</strain>
    </source>
</reference>
<dbReference type="Proteomes" id="UP000067625">
    <property type="component" value="Chromosome"/>
</dbReference>
<dbReference type="SUPFAM" id="SSF51679">
    <property type="entry name" value="Bacterial luciferase-like"/>
    <property type="match status" value="1"/>
</dbReference>
<evidence type="ECO:0000256" key="4">
    <source>
        <dbReference type="ARBA" id="ARBA00023033"/>
    </source>
</evidence>
<dbReference type="GO" id="GO:0008726">
    <property type="term" value="F:alkanesulfonate monooxygenase activity"/>
    <property type="evidence" value="ECO:0007669"/>
    <property type="project" value="TreeGrafter"/>
</dbReference>